<dbReference type="Pfam" id="PF00691">
    <property type="entry name" value="OmpA"/>
    <property type="match status" value="1"/>
</dbReference>
<dbReference type="CDD" id="cd07185">
    <property type="entry name" value="OmpA_C-like"/>
    <property type="match status" value="1"/>
</dbReference>
<sequence length="319" mass="35215">MMNNLSISVLLLTVTLVTGQAQPNKVLTPPVDTQTIPLSKADLGTFPYVKTLPNFTPTDSVTIEQNRTYFYDGKAYFTVDGQVSAQSLNVTDHTKKIPSEFQIIQTFDQLVATLGGKKIYEGKLPDELIKKVTTHDLVELDSHHQVAPSAYYGVVEYVIKTAQKEVWLQVQPYSIGSHFYTLLVVEKQSQLLSTNINKENELLKALEGKAKGVTYLEFASDKAELLTQSSDELLALVGVFQAHPEWKLGLEVHSAPVGQSAYILGLTQKRAVALKEALVRLGVKPSGVEATGLGDSKPLVSNETEEGRRINTRIEVFKR</sequence>
<gene>
    <name evidence="3" type="ORF">CWM47_36920</name>
</gene>
<dbReference type="AlphaFoldDB" id="A0A2K8ZAN1"/>
<dbReference type="GO" id="GO:0016020">
    <property type="term" value="C:membrane"/>
    <property type="evidence" value="ECO:0007669"/>
    <property type="project" value="UniProtKB-UniRule"/>
</dbReference>
<dbReference type="PROSITE" id="PS51123">
    <property type="entry name" value="OMPA_2"/>
    <property type="match status" value="1"/>
</dbReference>
<dbReference type="InterPro" id="IPR036737">
    <property type="entry name" value="OmpA-like_sf"/>
</dbReference>
<dbReference type="KEGG" id="spir:CWM47_36920"/>
<evidence type="ECO:0000259" key="2">
    <source>
        <dbReference type="PROSITE" id="PS51123"/>
    </source>
</evidence>
<dbReference type="Proteomes" id="UP000232883">
    <property type="component" value="Chromosome"/>
</dbReference>
<dbReference type="Gene3D" id="3.30.1330.60">
    <property type="entry name" value="OmpA-like domain"/>
    <property type="match status" value="1"/>
</dbReference>
<name>A0A2K8ZAN1_9BACT</name>
<dbReference type="RefSeq" id="WP_100993468.1">
    <property type="nucleotide sequence ID" value="NZ_CP025096.1"/>
</dbReference>
<evidence type="ECO:0000313" key="3">
    <source>
        <dbReference type="EMBL" id="AUD06937.1"/>
    </source>
</evidence>
<dbReference type="PANTHER" id="PTHR30329">
    <property type="entry name" value="STATOR ELEMENT OF FLAGELLAR MOTOR COMPLEX"/>
    <property type="match status" value="1"/>
</dbReference>
<feature type="domain" description="OmpA-like" evidence="2">
    <location>
        <begin position="205"/>
        <end position="319"/>
    </location>
</feature>
<keyword evidence="1" id="KW-0472">Membrane</keyword>
<dbReference type="OrthoDB" id="9782229at2"/>
<dbReference type="InterPro" id="IPR050330">
    <property type="entry name" value="Bact_OuterMem_StrucFunc"/>
</dbReference>
<dbReference type="SUPFAM" id="SSF103088">
    <property type="entry name" value="OmpA-like"/>
    <property type="match status" value="1"/>
</dbReference>
<keyword evidence="4" id="KW-1185">Reference proteome</keyword>
<reference evidence="3 4" key="1">
    <citation type="submission" date="2017-11" db="EMBL/GenBank/DDBJ databases">
        <title>Taxonomic description and genome sequences of Spirosoma HA7 sp. nov., isolated from pollen microhabitat of Corylus avellana.</title>
        <authorList>
            <person name="Ambika Manirajan B."/>
            <person name="Suarez C."/>
            <person name="Ratering S."/>
            <person name="Geissler-Plaum R."/>
            <person name="Cardinale M."/>
            <person name="Sylvia S."/>
        </authorList>
    </citation>
    <scope>NUCLEOTIDE SEQUENCE [LARGE SCALE GENOMIC DNA]</scope>
    <source>
        <strain evidence="3 4">HA7</strain>
    </source>
</reference>
<evidence type="ECO:0000256" key="1">
    <source>
        <dbReference type="PROSITE-ProRule" id="PRU00473"/>
    </source>
</evidence>
<accession>A0A2K8ZAN1</accession>
<dbReference type="InterPro" id="IPR006665">
    <property type="entry name" value="OmpA-like"/>
</dbReference>
<evidence type="ECO:0000313" key="4">
    <source>
        <dbReference type="Proteomes" id="UP000232883"/>
    </source>
</evidence>
<dbReference type="PANTHER" id="PTHR30329:SF21">
    <property type="entry name" value="LIPOPROTEIN YIAD-RELATED"/>
    <property type="match status" value="1"/>
</dbReference>
<dbReference type="EMBL" id="CP025096">
    <property type="protein sequence ID" value="AUD06937.1"/>
    <property type="molecule type" value="Genomic_DNA"/>
</dbReference>
<proteinExistence type="predicted"/>
<protein>
    <recommendedName>
        <fullName evidence="2">OmpA-like domain-containing protein</fullName>
    </recommendedName>
</protein>
<organism evidence="3 4">
    <name type="scientific">Spirosoma pollinicola</name>
    <dbReference type="NCBI Taxonomy" id="2057025"/>
    <lineage>
        <taxon>Bacteria</taxon>
        <taxon>Pseudomonadati</taxon>
        <taxon>Bacteroidota</taxon>
        <taxon>Cytophagia</taxon>
        <taxon>Cytophagales</taxon>
        <taxon>Cytophagaceae</taxon>
        <taxon>Spirosoma</taxon>
    </lineage>
</organism>